<accession>K1RCR5</accession>
<gene>
    <name evidence="2" type="ORF">CGI_10016961</name>
</gene>
<dbReference type="AlphaFoldDB" id="K1RCR5"/>
<organism evidence="2">
    <name type="scientific">Magallana gigas</name>
    <name type="common">Pacific oyster</name>
    <name type="synonym">Crassostrea gigas</name>
    <dbReference type="NCBI Taxonomy" id="29159"/>
    <lineage>
        <taxon>Eukaryota</taxon>
        <taxon>Metazoa</taxon>
        <taxon>Spiralia</taxon>
        <taxon>Lophotrochozoa</taxon>
        <taxon>Mollusca</taxon>
        <taxon>Bivalvia</taxon>
        <taxon>Autobranchia</taxon>
        <taxon>Pteriomorphia</taxon>
        <taxon>Ostreida</taxon>
        <taxon>Ostreoidea</taxon>
        <taxon>Ostreidae</taxon>
        <taxon>Magallana</taxon>
    </lineage>
</organism>
<protein>
    <submittedName>
        <fullName evidence="2">Uncharacterized protein</fullName>
    </submittedName>
</protein>
<dbReference type="InParanoid" id="K1RCR5"/>
<dbReference type="EMBL" id="JH818707">
    <property type="protein sequence ID" value="EKC41459.1"/>
    <property type="molecule type" value="Genomic_DNA"/>
</dbReference>
<reference evidence="2" key="1">
    <citation type="journal article" date="2012" name="Nature">
        <title>The oyster genome reveals stress adaptation and complexity of shell formation.</title>
        <authorList>
            <person name="Zhang G."/>
            <person name="Fang X."/>
            <person name="Guo X."/>
            <person name="Li L."/>
            <person name="Luo R."/>
            <person name="Xu F."/>
            <person name="Yang P."/>
            <person name="Zhang L."/>
            <person name="Wang X."/>
            <person name="Qi H."/>
            <person name="Xiong Z."/>
            <person name="Que H."/>
            <person name="Xie Y."/>
            <person name="Holland P.W."/>
            <person name="Paps J."/>
            <person name="Zhu Y."/>
            <person name="Wu F."/>
            <person name="Chen Y."/>
            <person name="Wang J."/>
            <person name="Peng C."/>
            <person name="Meng J."/>
            <person name="Yang L."/>
            <person name="Liu J."/>
            <person name="Wen B."/>
            <person name="Zhang N."/>
            <person name="Huang Z."/>
            <person name="Zhu Q."/>
            <person name="Feng Y."/>
            <person name="Mount A."/>
            <person name="Hedgecock D."/>
            <person name="Xu Z."/>
            <person name="Liu Y."/>
            <person name="Domazet-Loso T."/>
            <person name="Du Y."/>
            <person name="Sun X."/>
            <person name="Zhang S."/>
            <person name="Liu B."/>
            <person name="Cheng P."/>
            <person name="Jiang X."/>
            <person name="Li J."/>
            <person name="Fan D."/>
            <person name="Wang W."/>
            <person name="Fu W."/>
            <person name="Wang T."/>
            <person name="Wang B."/>
            <person name="Zhang J."/>
            <person name="Peng Z."/>
            <person name="Li Y."/>
            <person name="Li N."/>
            <person name="Wang J."/>
            <person name="Chen M."/>
            <person name="He Y."/>
            <person name="Tan F."/>
            <person name="Song X."/>
            <person name="Zheng Q."/>
            <person name="Huang R."/>
            <person name="Yang H."/>
            <person name="Du X."/>
            <person name="Chen L."/>
            <person name="Yang M."/>
            <person name="Gaffney P.M."/>
            <person name="Wang S."/>
            <person name="Luo L."/>
            <person name="She Z."/>
            <person name="Ming Y."/>
            <person name="Huang W."/>
            <person name="Zhang S."/>
            <person name="Huang B."/>
            <person name="Zhang Y."/>
            <person name="Qu T."/>
            <person name="Ni P."/>
            <person name="Miao G."/>
            <person name="Wang J."/>
            <person name="Wang Q."/>
            <person name="Steinberg C.E."/>
            <person name="Wang H."/>
            <person name="Li N."/>
            <person name="Qian L."/>
            <person name="Zhang G."/>
            <person name="Li Y."/>
            <person name="Yang H."/>
            <person name="Liu X."/>
            <person name="Wang J."/>
            <person name="Yin Y."/>
            <person name="Wang J."/>
        </authorList>
    </citation>
    <scope>NUCLEOTIDE SEQUENCE [LARGE SCALE GENOMIC DNA]</scope>
    <source>
        <strain evidence="2">05x7-T-G4-1.051#20</strain>
    </source>
</reference>
<sequence length="435" mass="49071">MGDVRTKKKKPKQRLSEINAMVEGFCKQNTMSFFQQAGEKSSPSCKKNKVSVFEKCREQKSNPNVKQGLRQHLSKKMAAGRPADDQQFGTSEFFHKENQFEAQEKKSLTMNGKMNDQATKDYPKSYPNENKSIETDENSNVGAQNMEDVIELTTEQCNILLDLFENQGSVNEILINSEGMIQQGSSAPVRECSAEQDCLSPVTSTSNMLEKLLRSLSICWTENFTSEDSEDSSDEEYEPSYIMTIREDTQTEAMIEESEDEEGFDEESLDFDVQPGPGVSKILSQEDAEDAKEDQPFIVGQEKSKKDLLSWTKDVVNHYWFTASISNTKEEFIKHSRTGTFSGIDLLPWTITTISTETFLLKKMAQHTAATLSAAASCLIRLRAPTPLTPRTPLPLTPPGRLPLRRPLPRPLILLKSEEEEDSGEEDLWDDALKF</sequence>
<evidence type="ECO:0000256" key="1">
    <source>
        <dbReference type="SAM" id="MobiDB-lite"/>
    </source>
</evidence>
<dbReference type="HOGENOM" id="CLU_630460_0_0_1"/>
<evidence type="ECO:0000313" key="2">
    <source>
        <dbReference type="EMBL" id="EKC41459.1"/>
    </source>
</evidence>
<feature type="compositionally biased region" description="Acidic residues" evidence="1">
    <location>
        <begin position="418"/>
        <end position="435"/>
    </location>
</feature>
<proteinExistence type="predicted"/>
<name>K1RCR5_MAGGI</name>
<feature type="region of interest" description="Disordered" evidence="1">
    <location>
        <begin position="416"/>
        <end position="435"/>
    </location>
</feature>